<name>A0A0C3C6T2_PILCF</name>
<keyword evidence="3" id="KW-1185">Reference proteome</keyword>
<evidence type="ECO:0008006" key="4">
    <source>
        <dbReference type="Google" id="ProtNLM"/>
    </source>
</evidence>
<dbReference type="InterPro" id="IPR006886">
    <property type="entry name" value="RNA_pol_III_Rpc5"/>
</dbReference>
<dbReference type="PANTHER" id="PTHR12069:SF0">
    <property type="entry name" value="DNA-DIRECTED RNA POLYMERASE III SUBUNIT RPC5"/>
    <property type="match status" value="1"/>
</dbReference>
<dbReference type="FunCoup" id="A0A0C3C6T2">
    <property type="interactions" value="44"/>
</dbReference>
<feature type="region of interest" description="Disordered" evidence="1">
    <location>
        <begin position="160"/>
        <end position="227"/>
    </location>
</feature>
<dbReference type="InParanoid" id="A0A0C3C6T2"/>
<evidence type="ECO:0000313" key="3">
    <source>
        <dbReference type="Proteomes" id="UP000054166"/>
    </source>
</evidence>
<dbReference type="EMBL" id="KN832985">
    <property type="protein sequence ID" value="KIM85382.1"/>
    <property type="molecule type" value="Genomic_DNA"/>
</dbReference>
<organism evidence="2 3">
    <name type="scientific">Piloderma croceum (strain F 1598)</name>
    <dbReference type="NCBI Taxonomy" id="765440"/>
    <lineage>
        <taxon>Eukaryota</taxon>
        <taxon>Fungi</taxon>
        <taxon>Dikarya</taxon>
        <taxon>Basidiomycota</taxon>
        <taxon>Agaricomycotina</taxon>
        <taxon>Agaricomycetes</taxon>
        <taxon>Agaricomycetidae</taxon>
        <taxon>Atheliales</taxon>
        <taxon>Atheliaceae</taxon>
        <taxon>Piloderma</taxon>
    </lineage>
</organism>
<protein>
    <recommendedName>
        <fullName evidence="4">DNA-directed RNA polymerase III subunit Rpc5</fullName>
    </recommendedName>
</protein>
<dbReference type="Pfam" id="PF04801">
    <property type="entry name" value="RPC5"/>
    <property type="match status" value="1"/>
</dbReference>
<dbReference type="Proteomes" id="UP000054166">
    <property type="component" value="Unassembled WGS sequence"/>
</dbReference>
<reference evidence="3" key="2">
    <citation type="submission" date="2015-01" db="EMBL/GenBank/DDBJ databases">
        <title>Evolutionary Origins and Diversification of the Mycorrhizal Mutualists.</title>
        <authorList>
            <consortium name="DOE Joint Genome Institute"/>
            <consortium name="Mycorrhizal Genomics Consortium"/>
            <person name="Kohler A."/>
            <person name="Kuo A."/>
            <person name="Nagy L.G."/>
            <person name="Floudas D."/>
            <person name="Copeland A."/>
            <person name="Barry K.W."/>
            <person name="Cichocki N."/>
            <person name="Veneault-Fourrey C."/>
            <person name="LaButti K."/>
            <person name="Lindquist E.A."/>
            <person name="Lipzen A."/>
            <person name="Lundell T."/>
            <person name="Morin E."/>
            <person name="Murat C."/>
            <person name="Riley R."/>
            <person name="Ohm R."/>
            <person name="Sun H."/>
            <person name="Tunlid A."/>
            <person name="Henrissat B."/>
            <person name="Grigoriev I.V."/>
            <person name="Hibbett D.S."/>
            <person name="Martin F."/>
        </authorList>
    </citation>
    <scope>NUCLEOTIDE SEQUENCE [LARGE SCALE GENOMIC DNA]</scope>
    <source>
        <strain evidence="3">F 1598</strain>
    </source>
</reference>
<reference evidence="2 3" key="1">
    <citation type="submission" date="2014-04" db="EMBL/GenBank/DDBJ databases">
        <authorList>
            <consortium name="DOE Joint Genome Institute"/>
            <person name="Kuo A."/>
            <person name="Tarkka M."/>
            <person name="Buscot F."/>
            <person name="Kohler A."/>
            <person name="Nagy L.G."/>
            <person name="Floudas D."/>
            <person name="Copeland A."/>
            <person name="Barry K.W."/>
            <person name="Cichocki N."/>
            <person name="Veneault-Fourrey C."/>
            <person name="LaButti K."/>
            <person name="Lindquist E.A."/>
            <person name="Lipzen A."/>
            <person name="Lundell T."/>
            <person name="Morin E."/>
            <person name="Murat C."/>
            <person name="Sun H."/>
            <person name="Tunlid A."/>
            <person name="Henrissat B."/>
            <person name="Grigoriev I.V."/>
            <person name="Hibbett D.S."/>
            <person name="Martin F."/>
            <person name="Nordberg H.P."/>
            <person name="Cantor M.N."/>
            <person name="Hua S.X."/>
        </authorList>
    </citation>
    <scope>NUCLEOTIDE SEQUENCE [LARGE SCALE GENOMIC DNA]</scope>
    <source>
        <strain evidence="2 3">F 1598</strain>
    </source>
</reference>
<dbReference type="GO" id="GO:0042797">
    <property type="term" value="P:tRNA transcription by RNA polymerase III"/>
    <property type="evidence" value="ECO:0007669"/>
    <property type="project" value="TreeGrafter"/>
</dbReference>
<dbReference type="OrthoDB" id="340681at2759"/>
<proteinExistence type="predicted"/>
<evidence type="ECO:0000256" key="1">
    <source>
        <dbReference type="SAM" id="MobiDB-lite"/>
    </source>
</evidence>
<dbReference type="STRING" id="765440.A0A0C3C6T2"/>
<feature type="region of interest" description="Disordered" evidence="1">
    <location>
        <begin position="74"/>
        <end position="119"/>
    </location>
</feature>
<gene>
    <name evidence="2" type="ORF">PILCRDRAFT_359891</name>
</gene>
<feature type="compositionally biased region" description="Acidic residues" evidence="1">
    <location>
        <begin position="171"/>
        <end position="183"/>
    </location>
</feature>
<sequence length="288" mass="32021">MDDSDDPVVSVLPIHYSNALFPNLHTHQFPLLNRPLQTPPSAALSGKRIRARIKPNVRRFEVLVPADTRPGFWNADRSKELGAARMDDDRDKNQETAKGKQREGEEPRLGEVRMRSEQIPQKGAYMLGIVRDGHLHLHPVSEMHQLRPTLTYLDALSRKNKRRTGGAGSDSDSDDGPPPDPDEPAPRPPSPKKEKKSAGEPREVQVSARKSSDDKGGMQPLQGGLSTARREILLAIRTENEEAWEDLEFCDVETADSESAFEAVFSQSAEPLECKTEVTAFLKHIPGL</sequence>
<dbReference type="HOGENOM" id="CLU_055683_1_0_1"/>
<dbReference type="GO" id="GO:0005666">
    <property type="term" value="C:RNA polymerase III complex"/>
    <property type="evidence" value="ECO:0007669"/>
    <property type="project" value="TreeGrafter"/>
</dbReference>
<feature type="compositionally biased region" description="Basic and acidic residues" evidence="1">
    <location>
        <begin position="76"/>
        <end position="116"/>
    </location>
</feature>
<dbReference type="AlphaFoldDB" id="A0A0C3C6T2"/>
<evidence type="ECO:0000313" key="2">
    <source>
        <dbReference type="EMBL" id="KIM85382.1"/>
    </source>
</evidence>
<accession>A0A0C3C6T2</accession>
<dbReference type="PANTHER" id="PTHR12069">
    <property type="entry name" value="DNA-DIRECTED RNA POLYMERASES III 80 KDA POLYPEPTIDE RNA POLYMERASE III SUBUNIT 5"/>
    <property type="match status" value="1"/>
</dbReference>